<evidence type="ECO:0000256" key="4">
    <source>
        <dbReference type="SAM" id="SignalP"/>
    </source>
</evidence>
<dbReference type="SUPFAM" id="SSF49299">
    <property type="entry name" value="PKD domain"/>
    <property type="match status" value="1"/>
</dbReference>
<name>A0ABW9ZT92_9BACT</name>
<feature type="domain" description="PKD" evidence="5">
    <location>
        <begin position="1987"/>
        <end position="2040"/>
    </location>
</feature>
<dbReference type="InterPro" id="IPR013519">
    <property type="entry name" value="Int_alpha_beta-p"/>
</dbReference>
<dbReference type="NCBIfam" id="TIGR04131">
    <property type="entry name" value="Bac_Flav_CTERM"/>
    <property type="match status" value="1"/>
</dbReference>
<dbReference type="Gene3D" id="2.130.10.130">
    <property type="entry name" value="Integrin alpha, N-terminal"/>
    <property type="match status" value="1"/>
</dbReference>
<evidence type="ECO:0000256" key="3">
    <source>
        <dbReference type="ARBA" id="ARBA00023180"/>
    </source>
</evidence>
<dbReference type="InterPro" id="IPR013783">
    <property type="entry name" value="Ig-like_fold"/>
</dbReference>
<feature type="signal peptide" evidence="4">
    <location>
        <begin position="1"/>
        <end position="26"/>
    </location>
</feature>
<dbReference type="PANTHER" id="PTHR44103:SF1">
    <property type="entry name" value="PROPROTEIN CONVERTASE P"/>
    <property type="match status" value="1"/>
</dbReference>
<proteinExistence type="predicted"/>
<keyword evidence="7" id="KW-1185">Reference proteome</keyword>
<keyword evidence="3" id="KW-0325">Glycoprotein</keyword>
<dbReference type="Pfam" id="PF18911">
    <property type="entry name" value="PKD_4"/>
    <property type="match status" value="1"/>
</dbReference>
<sequence>MCHRAVSRYFFLFIVMCVCSASALHAQWSGSSSENTPVVTDPGQQYGSSVVSDGAGGAYTVWVDNRSLTNNIYIQHFNATGIALWGANGKKICSVDRTRSTVMITSDEAGGAIVAWIENQGGATGDDIYVQRFNSAGQEMWTADGVLTTGADYQNLDQIVSDGNGGVFLAFNDWNGDTHVYGQWVNSSGAVQWGTGTRLSTSLSNQSGTKLVADGNGNAIYVWNDNVNNLTHGIDIYAQKINAAGQPVYAATGLRISSNVQADMWPKIISDGNHGAIITWQIGSGPGAVYAERINGSGTRLWASGAGISIAGSVDNYSIATNGSNGMIVAWRSGDHIRSQNFDGLGTAQWTPGGVTVRNTTGTSDPFISPDGSGGVYVMWTDNSQATADLLAQHLNSSGTAVYAAGGIMLSNATGNQQSLAIVTRTGQAGMIATWTDDRNGNEDIYMQLLLPTGFPPHLPPTVQSFTPASGPAGTSVTITGYGFNPTTSNNIVYFGGVKATVTAATSTTLTVTVPSHVTYAQVTVLNTVLNLQGRSRGFYSGSHTPATTDLSKFDFAQAQTWPVSGGSATKVLTADMDGDGKPDVIAFNSFSAFISIYRNIATAGAFGSGSLGSQLGLNTNGKPEHVSVGDIDNDGKPDLVISDWQNHKVYVARNTSTPGNFSFASLVTLSAQFPYSTTITDIDGDGKADIVASTLGGNTLTIFQNSSTPGNLTAATFSAPVSKQVAGASTVNHIASGDLDGDGKDDLLVGDGGVGQIKMYVLQNTHTTGAITSASFGAAQAYTLSATADGIAGVKIADVDMDGKPEIIGTTYASSSVVAVCRNIATPGTLDGTSFEPLIAYTSDAFPYELTVGDVDGDAKPDIAVAGVAANAISILKNLSTPGTINAGSFSKTVSVNGVNGLGTAQTLALADMDGDGRTEILGAAGTGFGVLYNSPLVTPTSQATNLVFTLTNANSGTLGWTNGNGASRMVFVNTGSTTGLAAPVDLTSYFVNSNVTFGGQIGSSGWRAVYMGAGSSTVINGLVPGGTYRMMVVEMNNNGYTMGKYLTTAATGNPINASSPAEITFIGTVNPATNNLGIVDFMVGFSGSITGLTAANFALSTTGSIAGAAVLTVIGSGTTYGVSVATGSGDGTIGLNFVNASGLSAGITTPLPYEGSYYTIDKTGPALTPLTIASNNGLNTRYARTGSAVTVRFTRPGETISSISGSIAGTPVVMTNSGFDVIGTLNITAGIPEGQLTFTVSANDYLGNTTTATQTTNGSSVTIDNTAPQFTGISITSDNSDAGKAKPGNRVTLRFTTSEATSPANVTLAGQVLSVTNTGGNNWEGSRIFNAEAEGVVAFSIRVNDLAGNSSQAATATTDNTTVVFDKTIPVLNSITIASGNSAPANAKVGDVVTVRFIASEAIKTPAVTIATHAVVALNTTGNAWAAVYTMTAADAEGTVPFTIAFTDLAGNAGTATSLTTNNSKVVFDKTIPALNSVTIASGNTVPANATVGDVVTVRFTASESIKTPTVTIATHAVVAVNTTGNAWAAAYTMTAADADGIVPFSIAFTDLAGNAGTATSLTTNNSKVTFVKNQILPAQLTQVKITSTNAVPYKAKTGDGVTLHFVSDASLVGVTATIAAHTVTPVNTTGNAWSAVYTLTAADDEGKVPFTIAAVNLGLSATGSTDNSKVWFDKTLPVVTAINRHLPAAANVVSGPLVYRVQFSEPVNGVEKRNFRITKTGSAAAAIDSILVANDSTYDVRLSNLSGSGTLRFDLDTTGNIADSAGNALVSKFNTGQSYNVVVPSNNKPVFVAGSTATRSVCQDATSADLSALLRTTDTDNGQTLTWRVSMHPANGVLENFPATAASDGSIVGPSSVGYKPAAGFKGMDQFVIQVSDGIDSAAITVNVTVQPLPSENIIAAQGTVLCGSNASLALTIANGSSFSWTRNGSSVAGNSNQLSVNTAGTYAAIVTDANGCVAATNNSITITTAQQPKAAFAYAGYCVNVPVLTTNQSAGASTLSYQWSDGNGNTSTAAQPSFTYTQPGSYTIKLKVSSSACPLLPDSLSKVINVEGPVAGVRMSTINAQVEQAVQLQARTFGATYQWTPANDLSSATIANPVLRARAEQQYNVSIRSAAGCTTVDTVLVKVFANTIYVPRVFTPNGDGNNDVLYFNYINVRKLDYVRIYNRQGKLVWQSSNMSEGWDGRFNGALQPLETYTWLIRATDIYGVPVNMQGNVTLLR</sequence>
<evidence type="ECO:0000256" key="2">
    <source>
        <dbReference type="ARBA" id="ARBA00022737"/>
    </source>
</evidence>
<dbReference type="PANTHER" id="PTHR44103">
    <property type="entry name" value="PROPROTEIN CONVERTASE P"/>
    <property type="match status" value="1"/>
</dbReference>
<dbReference type="InterPro" id="IPR028994">
    <property type="entry name" value="Integrin_alpha_N"/>
</dbReference>
<protein>
    <submittedName>
        <fullName evidence="6">T9SS type B sorting domain-containing protein</fullName>
    </submittedName>
</protein>
<dbReference type="Pfam" id="PF01833">
    <property type="entry name" value="TIG"/>
    <property type="match status" value="1"/>
</dbReference>
<dbReference type="RefSeq" id="WP_161818637.1">
    <property type="nucleotide sequence ID" value="NZ_JAACJS010000012.1"/>
</dbReference>
<accession>A0ABW9ZT92</accession>
<dbReference type="Pfam" id="PF17963">
    <property type="entry name" value="Big_9"/>
    <property type="match status" value="1"/>
</dbReference>
<dbReference type="InterPro" id="IPR014756">
    <property type="entry name" value="Ig_E-set"/>
</dbReference>
<comment type="caution">
    <text evidence="6">The sequence shown here is derived from an EMBL/GenBank/DDBJ whole genome shotgun (WGS) entry which is preliminary data.</text>
</comment>
<dbReference type="SUPFAM" id="SSF69318">
    <property type="entry name" value="Integrin alpha N-terminal domain"/>
    <property type="match status" value="1"/>
</dbReference>
<feature type="chain" id="PRO_5046167577" evidence="4">
    <location>
        <begin position="27"/>
        <end position="2224"/>
    </location>
</feature>
<dbReference type="InterPro" id="IPR002909">
    <property type="entry name" value="IPT_dom"/>
</dbReference>
<reference evidence="6 7" key="1">
    <citation type="submission" date="2020-01" db="EMBL/GenBank/DDBJ databases">
        <title>Genome analysis.</title>
        <authorList>
            <person name="Wu S."/>
            <person name="Wang G."/>
        </authorList>
    </citation>
    <scope>NUCLEOTIDE SEQUENCE [LARGE SCALE GENOMIC DNA]</scope>
    <source>
        <strain evidence="6 7">SYL130</strain>
    </source>
</reference>
<evidence type="ECO:0000313" key="7">
    <source>
        <dbReference type="Proteomes" id="UP000753802"/>
    </source>
</evidence>
<dbReference type="InterPro" id="IPR000601">
    <property type="entry name" value="PKD_dom"/>
</dbReference>
<dbReference type="PROSITE" id="PS50093">
    <property type="entry name" value="PKD"/>
    <property type="match status" value="1"/>
</dbReference>
<dbReference type="Pfam" id="PF13517">
    <property type="entry name" value="FG-GAP_3"/>
    <property type="match status" value="3"/>
</dbReference>
<gene>
    <name evidence="6" type="ORF">GWC95_10410</name>
</gene>
<dbReference type="InterPro" id="IPR026341">
    <property type="entry name" value="T9SS_type_B"/>
</dbReference>
<evidence type="ECO:0000313" key="6">
    <source>
        <dbReference type="EMBL" id="NCI50335.1"/>
    </source>
</evidence>
<organism evidence="6 7">
    <name type="scientific">Sediminibacterium roseum</name>
    <dbReference type="NCBI Taxonomy" id="1978412"/>
    <lineage>
        <taxon>Bacteria</taxon>
        <taxon>Pseudomonadati</taxon>
        <taxon>Bacteroidota</taxon>
        <taxon>Chitinophagia</taxon>
        <taxon>Chitinophagales</taxon>
        <taxon>Chitinophagaceae</taxon>
        <taxon>Sediminibacterium</taxon>
    </lineage>
</organism>
<dbReference type="Pfam" id="PF13585">
    <property type="entry name" value="CHU_C"/>
    <property type="match status" value="1"/>
</dbReference>
<dbReference type="Gene3D" id="2.60.40.10">
    <property type="entry name" value="Immunoglobulins"/>
    <property type="match status" value="2"/>
</dbReference>
<dbReference type="InterPro" id="IPR013517">
    <property type="entry name" value="FG-GAP"/>
</dbReference>
<dbReference type="Proteomes" id="UP000753802">
    <property type="component" value="Unassembled WGS sequence"/>
</dbReference>
<dbReference type="SMART" id="SM00191">
    <property type="entry name" value="Int_alpha"/>
    <property type="match status" value="3"/>
</dbReference>
<dbReference type="EMBL" id="JAACJS010000012">
    <property type="protein sequence ID" value="NCI50335.1"/>
    <property type="molecule type" value="Genomic_DNA"/>
</dbReference>
<dbReference type="SUPFAM" id="SSF81296">
    <property type="entry name" value="E set domains"/>
    <property type="match status" value="1"/>
</dbReference>
<dbReference type="SMART" id="SM00089">
    <property type="entry name" value="PKD"/>
    <property type="match status" value="1"/>
</dbReference>
<evidence type="ECO:0000256" key="1">
    <source>
        <dbReference type="ARBA" id="ARBA00022729"/>
    </source>
</evidence>
<dbReference type="CDD" id="cd00603">
    <property type="entry name" value="IPT_PCSR"/>
    <property type="match status" value="1"/>
</dbReference>
<dbReference type="InterPro" id="IPR022409">
    <property type="entry name" value="PKD/Chitinase_dom"/>
</dbReference>
<evidence type="ECO:0000259" key="5">
    <source>
        <dbReference type="PROSITE" id="PS50093"/>
    </source>
</evidence>
<keyword evidence="1 4" id="KW-0732">Signal</keyword>
<keyword evidence="2" id="KW-0677">Repeat</keyword>
<dbReference type="InterPro" id="IPR035986">
    <property type="entry name" value="PKD_dom_sf"/>
</dbReference>
<dbReference type="CDD" id="cd00146">
    <property type="entry name" value="PKD"/>
    <property type="match status" value="1"/>
</dbReference>